<keyword evidence="3" id="KW-0560">Oxidoreductase</keyword>
<feature type="site" description="Lowers pKa of active site Tyr" evidence="6">
    <location>
        <position position="84"/>
    </location>
</feature>
<reference evidence="8 9" key="1">
    <citation type="submission" date="2015-10" db="EMBL/GenBank/DDBJ databases">
        <title>Full genome of DAOMC 229536 Phialocephala scopiformis, a fungal endophyte of spruce producing the potent anti-insectan compound rugulosin.</title>
        <authorList>
            <consortium name="DOE Joint Genome Institute"/>
            <person name="Walker A.K."/>
            <person name="Frasz S.L."/>
            <person name="Seifert K.A."/>
            <person name="Miller J.D."/>
            <person name="Mondo S.J."/>
            <person name="Labutti K."/>
            <person name="Lipzen A."/>
            <person name="Dockter R."/>
            <person name="Kennedy M."/>
            <person name="Grigoriev I.V."/>
            <person name="Spatafora J.W."/>
        </authorList>
    </citation>
    <scope>NUCLEOTIDE SEQUENCE [LARGE SCALE GENOMIC DNA]</scope>
    <source>
        <strain evidence="8 9">CBS 120377</strain>
    </source>
</reference>
<evidence type="ECO:0000256" key="5">
    <source>
        <dbReference type="PIRSR" id="PIRSR000097-2"/>
    </source>
</evidence>
<evidence type="ECO:0000256" key="3">
    <source>
        <dbReference type="ARBA" id="ARBA00023002"/>
    </source>
</evidence>
<keyword evidence="2" id="KW-0521">NADP</keyword>
<evidence type="ECO:0000313" key="9">
    <source>
        <dbReference type="Proteomes" id="UP000070700"/>
    </source>
</evidence>
<evidence type="ECO:0000259" key="7">
    <source>
        <dbReference type="Pfam" id="PF00248"/>
    </source>
</evidence>
<dbReference type="AlphaFoldDB" id="A0A194XJZ2"/>
<dbReference type="PROSITE" id="PS00798">
    <property type="entry name" value="ALDOKETO_REDUCTASE_1"/>
    <property type="match status" value="1"/>
</dbReference>
<feature type="binding site" evidence="5">
    <location>
        <position position="114"/>
    </location>
    <ligand>
        <name>substrate</name>
    </ligand>
</feature>
<dbReference type="FunCoup" id="A0A194XJZ2">
    <property type="interactions" value="227"/>
</dbReference>
<dbReference type="PANTHER" id="PTHR43827">
    <property type="entry name" value="2,5-DIKETO-D-GLUCONIC ACID REDUCTASE"/>
    <property type="match status" value="1"/>
</dbReference>
<feature type="active site" description="Proton donor" evidence="4">
    <location>
        <position position="59"/>
    </location>
</feature>
<dbReference type="GO" id="GO:0016652">
    <property type="term" value="F:oxidoreductase activity, acting on NAD(P)H as acceptor"/>
    <property type="evidence" value="ECO:0007669"/>
    <property type="project" value="InterPro"/>
</dbReference>
<gene>
    <name evidence="8" type="ORF">LY89DRAFT_705371</name>
</gene>
<dbReference type="GO" id="GO:0016616">
    <property type="term" value="F:oxidoreductase activity, acting on the CH-OH group of donors, NAD or NADP as acceptor"/>
    <property type="evidence" value="ECO:0007669"/>
    <property type="project" value="UniProtKB-ARBA"/>
</dbReference>
<dbReference type="InParanoid" id="A0A194XJZ2"/>
<dbReference type="PRINTS" id="PR00069">
    <property type="entry name" value="ALDKETRDTASE"/>
</dbReference>
<dbReference type="InterPro" id="IPR020471">
    <property type="entry name" value="AKR"/>
</dbReference>
<evidence type="ECO:0000256" key="1">
    <source>
        <dbReference type="ARBA" id="ARBA00007905"/>
    </source>
</evidence>
<dbReference type="InterPro" id="IPR044494">
    <property type="entry name" value="AKR3C2/3"/>
</dbReference>
<sequence length="282" mass="31338">MTFPTRRLGDGNAIPAIGFGTGTTWYKEDPNEPFNRDLVEILKTAIKHGFRHIDGSDAYGTEEEIGVAIKESGVPREELFVTTKVLEGIYDVPAAIKASLAKLQLGYVDLYLLHSPYVAKKPSDLQNAWLAIEEVKKSGLAKSIGVSNHQRPHLETILEVATIKPALNQLEFHPYLQRAYGYLSWMREHGIEVASFNGLTPIRSGSPGPLDGPLARIAKAHGVTENAVVPVTTTTKEERMLEYIKAVDLKLNPEEVEEITRIGFTHHFRAWAPDRFGPDDRS</sequence>
<dbReference type="PANTHER" id="PTHR43827:SF3">
    <property type="entry name" value="NADP-DEPENDENT OXIDOREDUCTASE DOMAIN-CONTAINING PROTEIN"/>
    <property type="match status" value="1"/>
</dbReference>
<dbReference type="PIRSF" id="PIRSF000097">
    <property type="entry name" value="AKR"/>
    <property type="match status" value="1"/>
</dbReference>
<keyword evidence="9" id="KW-1185">Reference proteome</keyword>
<comment type="similarity">
    <text evidence="1">Belongs to the aldo/keto reductase family.</text>
</comment>
<feature type="domain" description="NADP-dependent oxidoreductase" evidence="7">
    <location>
        <begin position="17"/>
        <end position="195"/>
    </location>
</feature>
<dbReference type="InterPro" id="IPR018170">
    <property type="entry name" value="Aldo/ket_reductase_CS"/>
</dbReference>
<dbReference type="Pfam" id="PF00248">
    <property type="entry name" value="Aldo_ket_red"/>
    <property type="match status" value="1"/>
</dbReference>
<dbReference type="OrthoDB" id="416253at2759"/>
<organism evidence="8 9">
    <name type="scientific">Mollisia scopiformis</name>
    <name type="common">Conifer needle endophyte fungus</name>
    <name type="synonym">Phialocephala scopiformis</name>
    <dbReference type="NCBI Taxonomy" id="149040"/>
    <lineage>
        <taxon>Eukaryota</taxon>
        <taxon>Fungi</taxon>
        <taxon>Dikarya</taxon>
        <taxon>Ascomycota</taxon>
        <taxon>Pezizomycotina</taxon>
        <taxon>Leotiomycetes</taxon>
        <taxon>Helotiales</taxon>
        <taxon>Mollisiaceae</taxon>
        <taxon>Mollisia</taxon>
    </lineage>
</organism>
<dbReference type="CDD" id="cd19120">
    <property type="entry name" value="AKR_AKR3C2-3"/>
    <property type="match status" value="1"/>
</dbReference>
<dbReference type="InterPro" id="IPR023210">
    <property type="entry name" value="NADP_OxRdtase_dom"/>
</dbReference>
<dbReference type="InterPro" id="IPR036812">
    <property type="entry name" value="NAD(P)_OxRdtase_dom_sf"/>
</dbReference>
<dbReference type="GeneID" id="28827173"/>
<accession>A0A194XJZ2</accession>
<dbReference type="Gene3D" id="3.20.20.100">
    <property type="entry name" value="NADP-dependent oxidoreductase domain"/>
    <property type="match status" value="1"/>
</dbReference>
<dbReference type="RefSeq" id="XP_018074811.1">
    <property type="nucleotide sequence ID" value="XM_018217447.1"/>
</dbReference>
<dbReference type="Proteomes" id="UP000070700">
    <property type="component" value="Unassembled WGS sequence"/>
</dbReference>
<dbReference type="SUPFAM" id="SSF51430">
    <property type="entry name" value="NAD(P)-linked oxidoreductase"/>
    <property type="match status" value="1"/>
</dbReference>
<name>A0A194XJZ2_MOLSC</name>
<evidence type="ECO:0000256" key="4">
    <source>
        <dbReference type="PIRSR" id="PIRSR000097-1"/>
    </source>
</evidence>
<evidence type="ECO:0000256" key="2">
    <source>
        <dbReference type="ARBA" id="ARBA00022857"/>
    </source>
</evidence>
<dbReference type="EMBL" id="KQ947409">
    <property type="protein sequence ID" value="KUJ20456.1"/>
    <property type="molecule type" value="Genomic_DNA"/>
</dbReference>
<evidence type="ECO:0000256" key="6">
    <source>
        <dbReference type="PIRSR" id="PIRSR000097-3"/>
    </source>
</evidence>
<protein>
    <submittedName>
        <fullName evidence="8">Aldo/keto reductase</fullName>
    </submittedName>
</protein>
<dbReference type="KEGG" id="psco:LY89DRAFT_705371"/>
<proteinExistence type="inferred from homology"/>
<evidence type="ECO:0000313" key="8">
    <source>
        <dbReference type="EMBL" id="KUJ20456.1"/>
    </source>
</evidence>